<dbReference type="InterPro" id="IPR050557">
    <property type="entry name" value="RTX_toxin/Mannuronan_C5-epim"/>
</dbReference>
<protein>
    <recommendedName>
        <fullName evidence="4">Sialate O-acetylesterase domain-containing protein</fullName>
    </recommendedName>
</protein>
<reference evidence="5 6" key="1">
    <citation type="submission" date="2019-01" db="EMBL/GenBank/DDBJ databases">
        <title>Sinorhodobacter populi sp. nov. isolated from the symptomatic bark tissue of Populus euramericana canker.</title>
        <authorList>
            <person name="Xu G."/>
        </authorList>
    </citation>
    <scope>NUCLEOTIDE SEQUENCE [LARGE SCALE GENOMIC DNA]</scope>
    <source>
        <strain evidence="5 6">CCTCC AB2012026</strain>
    </source>
</reference>
<evidence type="ECO:0000313" key="6">
    <source>
        <dbReference type="Proteomes" id="UP000286594"/>
    </source>
</evidence>
<evidence type="ECO:0000256" key="2">
    <source>
        <dbReference type="ARBA" id="ARBA00022525"/>
    </source>
</evidence>
<dbReference type="GO" id="GO:0016788">
    <property type="term" value="F:hydrolase activity, acting on ester bonds"/>
    <property type="evidence" value="ECO:0007669"/>
    <property type="project" value="UniProtKB-ARBA"/>
</dbReference>
<dbReference type="EMBL" id="SAVB01000034">
    <property type="protein sequence ID" value="RWR44223.1"/>
    <property type="molecule type" value="Genomic_DNA"/>
</dbReference>
<evidence type="ECO:0000256" key="3">
    <source>
        <dbReference type="ARBA" id="ARBA00022801"/>
    </source>
</evidence>
<comment type="subcellular location">
    <subcellularLocation>
        <location evidence="1">Secreted</location>
    </subcellularLocation>
</comment>
<dbReference type="GO" id="GO:0005576">
    <property type="term" value="C:extracellular region"/>
    <property type="evidence" value="ECO:0007669"/>
    <property type="project" value="UniProtKB-SubCell"/>
</dbReference>
<keyword evidence="3" id="KW-0378">Hydrolase</keyword>
<evidence type="ECO:0000259" key="4">
    <source>
        <dbReference type="Pfam" id="PF03629"/>
    </source>
</evidence>
<dbReference type="InterPro" id="IPR036514">
    <property type="entry name" value="SGNH_hydro_sf"/>
</dbReference>
<comment type="caution">
    <text evidence="5">The sequence shown here is derived from an EMBL/GenBank/DDBJ whole genome shotgun (WGS) entry which is preliminary data.</text>
</comment>
<evidence type="ECO:0000256" key="1">
    <source>
        <dbReference type="ARBA" id="ARBA00004613"/>
    </source>
</evidence>
<sequence>MSGIYIIAGQSNANNIADEMTAELRARDPGCTVLTVADAGAPLTWGRGGDTDWYQRNDLPKDLLDALDTALRRDGSAHLEGIIWVQGEADTLACARSSLYAEKAEALFNRIETHLHDGFAGRDAAFYDFDVTTLQLSGYAPAAARDAWSTIIGEQQALAAADDRVQLLNVDLVAAQAGISPGAMFVDALHYSQALVNALVTATADSLLSGTATAAARVTMGTDGDDVFTPVQMPSATGSHSPEIPPLAFAGFGGDDTYTVLSPRTLVIEAAGGGADLIRAHSSYDMSLWAPQVEALTVIGRAGRHITGNALGNQLTGNAGRDWIAGAAGADTVFGGGGNDTLRGGFGADRLAGGNGRDRLWGDAGNDTLLGGAGNDTLVGGNGTDFLNGGNGDDLLRGGWGADRFYHDGTAAAGCDRIADYNGDQHDVLIFRDSSASVGDFDLRVTSVPGAGNATVAEVQIIDTRSGEPVWTLTDGAAQAHLWLQIGGQTYDLLA</sequence>
<dbReference type="PROSITE" id="PS00330">
    <property type="entry name" value="HEMOLYSIN_CALCIUM"/>
    <property type="match status" value="3"/>
</dbReference>
<keyword evidence="2" id="KW-0964">Secreted</keyword>
<gene>
    <name evidence="5" type="ORF">EOW65_19305</name>
</gene>
<evidence type="ECO:0000313" key="5">
    <source>
        <dbReference type="EMBL" id="RWR44223.1"/>
    </source>
</evidence>
<dbReference type="InterPro" id="IPR005181">
    <property type="entry name" value="SASA"/>
</dbReference>
<dbReference type="PRINTS" id="PR00313">
    <property type="entry name" value="CABNDNGRPT"/>
</dbReference>
<dbReference type="InterPro" id="IPR018511">
    <property type="entry name" value="Hemolysin-typ_Ca-bd_CS"/>
</dbReference>
<dbReference type="Pfam" id="PF03629">
    <property type="entry name" value="SASA"/>
    <property type="match status" value="1"/>
</dbReference>
<feature type="domain" description="Sialate O-acetylesterase" evidence="4">
    <location>
        <begin position="34"/>
        <end position="116"/>
    </location>
</feature>
<accession>A0A443L554</accession>
<name>A0A443L554_9RHOB</name>
<dbReference type="RefSeq" id="WP_128152242.1">
    <property type="nucleotide sequence ID" value="NZ_SAVB01000034.1"/>
</dbReference>
<dbReference type="PANTHER" id="PTHR38340:SF1">
    <property type="entry name" value="S-LAYER PROTEIN"/>
    <property type="match status" value="1"/>
</dbReference>
<dbReference type="SUPFAM" id="SSF51120">
    <property type="entry name" value="beta-Roll"/>
    <property type="match status" value="2"/>
</dbReference>
<dbReference type="OrthoDB" id="8479154at2"/>
<dbReference type="Gene3D" id="3.40.50.1110">
    <property type="entry name" value="SGNH hydrolase"/>
    <property type="match status" value="1"/>
</dbReference>
<keyword evidence="6" id="KW-1185">Reference proteome</keyword>
<dbReference type="Gene3D" id="2.150.10.10">
    <property type="entry name" value="Serralysin-like metalloprotease, C-terminal"/>
    <property type="match status" value="2"/>
</dbReference>
<dbReference type="SUPFAM" id="SSF52266">
    <property type="entry name" value="SGNH hydrolase"/>
    <property type="match status" value="1"/>
</dbReference>
<dbReference type="AlphaFoldDB" id="A0A443L554"/>
<dbReference type="Pfam" id="PF00353">
    <property type="entry name" value="HemolysinCabind"/>
    <property type="match status" value="3"/>
</dbReference>
<proteinExistence type="predicted"/>
<dbReference type="InterPro" id="IPR011049">
    <property type="entry name" value="Serralysin-like_metalloprot_C"/>
</dbReference>
<dbReference type="InterPro" id="IPR001343">
    <property type="entry name" value="Hemolysn_Ca-bd"/>
</dbReference>
<organism evidence="5 6">
    <name type="scientific">Paenirhodobacter ferrireducens</name>
    <dbReference type="NCBI Taxonomy" id="1215032"/>
    <lineage>
        <taxon>Bacteria</taxon>
        <taxon>Pseudomonadati</taxon>
        <taxon>Pseudomonadota</taxon>
        <taxon>Alphaproteobacteria</taxon>
        <taxon>Rhodobacterales</taxon>
        <taxon>Rhodobacter group</taxon>
        <taxon>Paenirhodobacter</taxon>
    </lineage>
</organism>
<dbReference type="GO" id="GO:0005509">
    <property type="term" value="F:calcium ion binding"/>
    <property type="evidence" value="ECO:0007669"/>
    <property type="project" value="InterPro"/>
</dbReference>
<dbReference type="PANTHER" id="PTHR38340">
    <property type="entry name" value="S-LAYER PROTEIN"/>
    <property type="match status" value="1"/>
</dbReference>
<dbReference type="Proteomes" id="UP000286594">
    <property type="component" value="Unassembled WGS sequence"/>
</dbReference>